<proteinExistence type="predicted"/>
<protein>
    <recommendedName>
        <fullName evidence="4">Secreted protein</fullName>
    </recommendedName>
</protein>
<dbReference type="Proteomes" id="UP001501442">
    <property type="component" value="Unassembled WGS sequence"/>
</dbReference>
<evidence type="ECO:0000313" key="3">
    <source>
        <dbReference type="Proteomes" id="UP001501442"/>
    </source>
</evidence>
<feature type="signal peptide" evidence="1">
    <location>
        <begin position="1"/>
        <end position="20"/>
    </location>
</feature>
<feature type="chain" id="PRO_5047007672" description="Secreted protein" evidence="1">
    <location>
        <begin position="21"/>
        <end position="125"/>
    </location>
</feature>
<sequence length="125" mass="12620">MLETRVIGACLLAALALATAGCGGGVDKKACGRLENTLADIRRQAMSQVDDPTHVAQAYTSGAATLRRQAESTDGKLKKSADNAAGALEALGRQVRAAADGTGSGVDSSQLISATTELKRTCGGS</sequence>
<dbReference type="EMBL" id="BAABHK010000010">
    <property type="protein sequence ID" value="GAA4631851.1"/>
    <property type="molecule type" value="Genomic_DNA"/>
</dbReference>
<comment type="caution">
    <text evidence="2">The sequence shown here is derived from an EMBL/GenBank/DDBJ whole genome shotgun (WGS) entry which is preliminary data.</text>
</comment>
<dbReference type="RefSeq" id="WP_345434837.1">
    <property type="nucleotide sequence ID" value="NZ_BAABHK010000010.1"/>
</dbReference>
<evidence type="ECO:0008006" key="4">
    <source>
        <dbReference type="Google" id="ProtNLM"/>
    </source>
</evidence>
<accession>A0ABP8UHY3</accession>
<keyword evidence="1" id="KW-0732">Signal</keyword>
<dbReference type="PROSITE" id="PS51257">
    <property type="entry name" value="PROKAR_LIPOPROTEIN"/>
    <property type="match status" value="1"/>
</dbReference>
<organism evidence="2 3">
    <name type="scientific">Actinoallomurus vinaceus</name>
    <dbReference type="NCBI Taxonomy" id="1080074"/>
    <lineage>
        <taxon>Bacteria</taxon>
        <taxon>Bacillati</taxon>
        <taxon>Actinomycetota</taxon>
        <taxon>Actinomycetes</taxon>
        <taxon>Streptosporangiales</taxon>
        <taxon>Thermomonosporaceae</taxon>
        <taxon>Actinoallomurus</taxon>
    </lineage>
</organism>
<gene>
    <name evidence="2" type="ORF">GCM10023196_062850</name>
</gene>
<evidence type="ECO:0000256" key="1">
    <source>
        <dbReference type="SAM" id="SignalP"/>
    </source>
</evidence>
<reference evidence="3" key="1">
    <citation type="journal article" date="2019" name="Int. J. Syst. Evol. Microbiol.">
        <title>The Global Catalogue of Microorganisms (GCM) 10K type strain sequencing project: providing services to taxonomists for standard genome sequencing and annotation.</title>
        <authorList>
            <consortium name="The Broad Institute Genomics Platform"/>
            <consortium name="The Broad Institute Genome Sequencing Center for Infectious Disease"/>
            <person name="Wu L."/>
            <person name="Ma J."/>
        </authorList>
    </citation>
    <scope>NUCLEOTIDE SEQUENCE [LARGE SCALE GENOMIC DNA]</scope>
    <source>
        <strain evidence="3">JCM 17939</strain>
    </source>
</reference>
<keyword evidence="3" id="KW-1185">Reference proteome</keyword>
<name>A0ABP8UHY3_9ACTN</name>
<evidence type="ECO:0000313" key="2">
    <source>
        <dbReference type="EMBL" id="GAA4631851.1"/>
    </source>
</evidence>